<evidence type="ECO:0000259" key="9">
    <source>
        <dbReference type="Pfam" id="PF00248"/>
    </source>
</evidence>
<evidence type="ECO:0000256" key="8">
    <source>
        <dbReference type="ARBA" id="ARBA00032926"/>
    </source>
</evidence>
<evidence type="ECO:0000256" key="5">
    <source>
        <dbReference type="ARBA" id="ARBA00030406"/>
    </source>
</evidence>
<protein>
    <recommendedName>
        <fullName evidence="7">GCS light chain</fullName>
    </recommendedName>
    <alternativeName>
        <fullName evidence="5">Gamma-ECS regulatory subunit</fullName>
    </alternativeName>
    <alternativeName>
        <fullName evidence="8">Gamma-glutamylcysteine synthetase regulatory subunit</fullName>
    </alternativeName>
    <alternativeName>
        <fullName evidence="6">Glutamate--cysteine ligase modifier subunit</fullName>
    </alternativeName>
</protein>
<reference evidence="11" key="1">
    <citation type="journal article" date="2018" name="Nat. Microbiol.">
        <title>Leveraging single-cell genomics to expand the fungal tree of life.</title>
        <authorList>
            <person name="Ahrendt S.R."/>
            <person name="Quandt C.A."/>
            <person name="Ciobanu D."/>
            <person name="Clum A."/>
            <person name="Salamov A."/>
            <person name="Andreopoulos B."/>
            <person name="Cheng J.F."/>
            <person name="Woyke T."/>
            <person name="Pelin A."/>
            <person name="Henrissat B."/>
            <person name="Reynolds N.K."/>
            <person name="Benny G.L."/>
            <person name="Smith M.E."/>
            <person name="James T.Y."/>
            <person name="Grigoriev I.V."/>
        </authorList>
    </citation>
    <scope>NUCLEOTIDE SEQUENCE [LARGE SCALE GENOMIC DNA]</scope>
    <source>
        <strain evidence="11">RSA 1356</strain>
    </source>
</reference>
<dbReference type="PANTHER" id="PTHR13295:SF4">
    <property type="entry name" value="GLUTAMATE--CYSTEINE LIGASE REGULATORY SUBUNIT"/>
    <property type="match status" value="1"/>
</dbReference>
<gene>
    <name evidence="10" type="ORF">THASP1DRAFT_27885</name>
</gene>
<dbReference type="OrthoDB" id="5596051at2759"/>
<accession>A0A4P9XVN3</accession>
<dbReference type="EMBL" id="KZ992458">
    <property type="protein sequence ID" value="RKP10333.1"/>
    <property type="molecule type" value="Genomic_DNA"/>
</dbReference>
<evidence type="ECO:0000313" key="10">
    <source>
        <dbReference type="EMBL" id="RKP10333.1"/>
    </source>
</evidence>
<dbReference type="GO" id="GO:0030234">
    <property type="term" value="F:enzyme regulator activity"/>
    <property type="evidence" value="ECO:0007669"/>
    <property type="project" value="TreeGrafter"/>
</dbReference>
<keyword evidence="11" id="KW-1185">Reference proteome</keyword>
<evidence type="ECO:0000256" key="2">
    <source>
        <dbReference type="ARBA" id="ARBA00008612"/>
    </source>
</evidence>
<evidence type="ECO:0000256" key="7">
    <source>
        <dbReference type="ARBA" id="ARBA00031732"/>
    </source>
</evidence>
<dbReference type="InterPro" id="IPR036812">
    <property type="entry name" value="NAD(P)_OxRdtase_dom_sf"/>
</dbReference>
<evidence type="ECO:0000256" key="6">
    <source>
        <dbReference type="ARBA" id="ARBA00031154"/>
    </source>
</evidence>
<dbReference type="GO" id="GO:0006750">
    <property type="term" value="P:glutathione biosynthetic process"/>
    <property type="evidence" value="ECO:0007669"/>
    <property type="project" value="UniProtKB-UniPathway"/>
</dbReference>
<dbReference type="SUPFAM" id="SSF51430">
    <property type="entry name" value="NAD(P)-linked oxidoreductase"/>
    <property type="match status" value="1"/>
</dbReference>
<keyword evidence="4" id="KW-0317">Glutathione biosynthesis</keyword>
<dbReference type="STRING" id="78915.A0A4P9XVN3"/>
<comment type="pathway">
    <text evidence="1">Sulfur metabolism; glutathione biosynthesis; glutathione from L-cysteine and L-glutamate: step 1/2.</text>
</comment>
<comment type="similarity">
    <text evidence="2">Belongs to the aldo/keto reductase family. Glutamate--cysteine ligase light chain subfamily.</text>
</comment>
<feature type="domain" description="NADP-dependent oxidoreductase" evidence="9">
    <location>
        <begin position="91"/>
        <end position="255"/>
    </location>
</feature>
<dbReference type="Pfam" id="PF00248">
    <property type="entry name" value="Aldo_ket_red"/>
    <property type="match status" value="1"/>
</dbReference>
<evidence type="ECO:0000313" key="11">
    <source>
        <dbReference type="Proteomes" id="UP000271241"/>
    </source>
</evidence>
<proteinExistence type="inferred from homology"/>
<dbReference type="InterPro" id="IPR032963">
    <property type="entry name" value="Gclm"/>
</dbReference>
<evidence type="ECO:0000256" key="4">
    <source>
        <dbReference type="ARBA" id="ARBA00022684"/>
    </source>
</evidence>
<name>A0A4P9XVN3_9FUNG</name>
<organism evidence="10 11">
    <name type="scientific">Thamnocephalis sphaerospora</name>
    <dbReference type="NCBI Taxonomy" id="78915"/>
    <lineage>
        <taxon>Eukaryota</taxon>
        <taxon>Fungi</taxon>
        <taxon>Fungi incertae sedis</taxon>
        <taxon>Zoopagomycota</taxon>
        <taxon>Zoopagomycotina</taxon>
        <taxon>Zoopagomycetes</taxon>
        <taxon>Zoopagales</taxon>
        <taxon>Sigmoideomycetaceae</taxon>
        <taxon>Thamnocephalis</taxon>
    </lineage>
</organism>
<evidence type="ECO:0000256" key="3">
    <source>
        <dbReference type="ARBA" id="ARBA00011532"/>
    </source>
</evidence>
<dbReference type="GO" id="GO:0035226">
    <property type="term" value="F:glutamate-cysteine ligase catalytic subunit binding"/>
    <property type="evidence" value="ECO:0007669"/>
    <property type="project" value="InterPro"/>
</dbReference>
<dbReference type="AlphaFoldDB" id="A0A4P9XVN3"/>
<comment type="subunit">
    <text evidence="3">Heterodimer of a catalytic heavy chain and a regulatory light chain.</text>
</comment>
<dbReference type="GO" id="GO:0017109">
    <property type="term" value="C:glutamate-cysteine ligase complex"/>
    <property type="evidence" value="ECO:0007669"/>
    <property type="project" value="TreeGrafter"/>
</dbReference>
<dbReference type="Gene3D" id="3.20.20.100">
    <property type="entry name" value="NADP-dependent oxidoreductase domain"/>
    <property type="match status" value="1"/>
</dbReference>
<dbReference type="PANTHER" id="PTHR13295">
    <property type="entry name" value="GLUTAMATE CYSTEINE LIGASE REGULATORY SUBUNIT"/>
    <property type="match status" value="1"/>
</dbReference>
<sequence length="314" mass="34125">MATLCLTTTAKDARTLIVQSGNLMHTNVTGLLNSALKRSQEEVLNAVSDTFAAATASSASAETVVLDDQTGTLTIRHPGGVEAAASHAKADDLDDLEVTAKLFLWPLPDGADVTTVATQQVDEALRQLRERVGPARIDNFTVAFAGFKLDDDEQDDDDDDVDSVLQPEQSTAATKAWPDMEYLVAVWRVLEQRHAAGELQSLGVCEFTKERLATFLTQIKVAPATNQVNLADCCIMPRTLIDYCRKNDIKLVTHSDACQPLAPEPLTQLWRGQTTKDGNAAARWVVKFSVMLESRGILHDKGYILRADVDAGCA</sequence>
<dbReference type="InterPro" id="IPR023210">
    <property type="entry name" value="NADP_OxRdtase_dom"/>
</dbReference>
<evidence type="ECO:0000256" key="1">
    <source>
        <dbReference type="ARBA" id="ARBA00005006"/>
    </source>
</evidence>
<dbReference type="UniPathway" id="UPA00142">
    <property type="reaction ID" value="UER00209"/>
</dbReference>
<dbReference type="Proteomes" id="UP000271241">
    <property type="component" value="Unassembled WGS sequence"/>
</dbReference>